<proteinExistence type="predicted"/>
<name>A0A1S4BYS0_TOBAC</name>
<dbReference type="RefSeq" id="XP_016494050.1">
    <property type="nucleotide sequence ID" value="XM_016638564.1"/>
</dbReference>
<dbReference type="PANTHER" id="PTHR37610">
    <property type="entry name" value="CCHC-TYPE DOMAIN-CONTAINING PROTEIN"/>
    <property type="match status" value="1"/>
</dbReference>
<dbReference type="InterPro" id="IPR025724">
    <property type="entry name" value="GAG-pre-integrase_dom"/>
</dbReference>
<protein>
    <recommendedName>
        <fullName evidence="5">GAG-pre-integrase domain-containing protein</fullName>
    </recommendedName>
</protein>
<evidence type="ECO:0000259" key="1">
    <source>
        <dbReference type="Pfam" id="PF13976"/>
    </source>
</evidence>
<dbReference type="PaxDb" id="4097-A0A1S4BYS0"/>
<dbReference type="AlphaFoldDB" id="A0A1S4BYS0"/>
<feature type="domain" description="Retrotransposon Copia-like N-terminal" evidence="2">
    <location>
        <begin position="22"/>
        <end position="63"/>
    </location>
</feature>
<feature type="domain" description="Retroviral polymerase SH3-like" evidence="3">
    <location>
        <begin position="456"/>
        <end position="515"/>
    </location>
</feature>
<dbReference type="PANTHER" id="PTHR37610:SF86">
    <property type="entry name" value="RETROTRANSPOSON COPIA-LIKE N-TERMINAL DOMAIN-CONTAINING PROTEIN"/>
    <property type="match status" value="1"/>
</dbReference>
<evidence type="ECO:0000259" key="3">
    <source>
        <dbReference type="Pfam" id="PF25597"/>
    </source>
</evidence>
<gene>
    <name evidence="4" type="primary">LOC107813312</name>
</gene>
<evidence type="ECO:0000313" key="4">
    <source>
        <dbReference type="RefSeq" id="XP_016494050.1"/>
    </source>
</evidence>
<dbReference type="InterPro" id="IPR057670">
    <property type="entry name" value="SH3_retrovirus"/>
</dbReference>
<organism evidence="4">
    <name type="scientific">Nicotiana tabacum</name>
    <name type="common">Common tobacco</name>
    <dbReference type="NCBI Taxonomy" id="4097"/>
    <lineage>
        <taxon>Eukaryota</taxon>
        <taxon>Viridiplantae</taxon>
        <taxon>Streptophyta</taxon>
        <taxon>Embryophyta</taxon>
        <taxon>Tracheophyta</taxon>
        <taxon>Spermatophyta</taxon>
        <taxon>Magnoliopsida</taxon>
        <taxon>eudicotyledons</taxon>
        <taxon>Gunneridae</taxon>
        <taxon>Pentapetalae</taxon>
        <taxon>asterids</taxon>
        <taxon>lamiids</taxon>
        <taxon>Solanales</taxon>
        <taxon>Solanaceae</taxon>
        <taxon>Nicotianoideae</taxon>
        <taxon>Nicotianeae</taxon>
        <taxon>Nicotiana</taxon>
    </lineage>
</organism>
<dbReference type="OrthoDB" id="1304467at2759"/>
<dbReference type="Pfam" id="PF25597">
    <property type="entry name" value="SH3_retrovirus"/>
    <property type="match status" value="1"/>
</dbReference>
<evidence type="ECO:0000259" key="2">
    <source>
        <dbReference type="Pfam" id="PF14244"/>
    </source>
</evidence>
<dbReference type="Pfam" id="PF14244">
    <property type="entry name" value="Retrotran_gag_3"/>
    <property type="match status" value="1"/>
</dbReference>
<feature type="domain" description="GAG-pre-integrase" evidence="1">
    <location>
        <begin position="346"/>
        <end position="398"/>
    </location>
</feature>
<dbReference type="Pfam" id="PF13976">
    <property type="entry name" value="gag_pre-integrs"/>
    <property type="match status" value="1"/>
</dbReference>
<dbReference type="KEGG" id="nta:107813312"/>
<evidence type="ECO:0008006" key="5">
    <source>
        <dbReference type="Google" id="ProtNLM"/>
    </source>
</evidence>
<dbReference type="InterPro" id="IPR029472">
    <property type="entry name" value="Copia-like_N"/>
</dbReference>
<reference evidence="4" key="1">
    <citation type="submission" date="2025-08" db="UniProtKB">
        <authorList>
            <consortium name="RefSeq"/>
        </authorList>
    </citation>
    <scope>IDENTIFICATION</scope>
</reference>
<accession>A0A1S4BYS0</accession>
<sequence>MVQKLSADKLTYTYPLFMNLGDTPGMILIPLKLTGSENYGMWSRSIQIALMAKRKLWFVTGTYKRESFEAEFHEQWDTCNATVLSWIMNTISFYLLSGIVYASDSHAVWQDLQEQFDKAYAMIVEDESQHSVGLSVSAEKADPMAMQMNRGQTYKGKSHFVVCDYCIMKRHSKENCYKLVGYPTDFKQRKGPYGNGNAAYGSGNAAGSAGYRGPTSFGGQSGNDRKPFAATNNTSSNMKGQKQAQYNLEGVLEGKIPHFTEEQYNQILNFLNKDVKDNAQVNMTDFKYNLLSVSKLTKELMRSVAFFPHFCIFQELYSGKVKEIGRERGGLYIYKRGHGSEEDTRHRIIAIACKEECSLWHKRLGHPSLSIMKYMKIVHSNVDSNLINKCPICPLAKQIRLLKTKVIVSSKSFLAMVKTQFGVIVRLNSAVIEGRSPYELLYKKKPSLTHLRVIGCLCYATNVLKGDKFEERARAAVLMGYSETQKSYILLDLHTHQLFVNRYVIFKENEFPFAKASIIVQAKVHGTPAPMEQHILFDDYFLGEKHSNSNVDQGPNVVVHDYAIEDDNDGQSVFST</sequence>